<dbReference type="Gene3D" id="3.40.50.150">
    <property type="entry name" value="Vaccinia Virus protein VP39"/>
    <property type="match status" value="1"/>
</dbReference>
<reference evidence="2 3" key="1">
    <citation type="submission" date="2019-09" db="EMBL/GenBank/DDBJ databases">
        <authorList>
            <person name="Leyn A S."/>
        </authorList>
    </citation>
    <scope>NUCLEOTIDE SEQUENCE [LARGE SCALE GENOMIC DNA]</scope>
    <source>
        <strain evidence="2">AA231_1</strain>
    </source>
</reference>
<name>A0A6I8M2D9_9PSEU</name>
<protein>
    <submittedName>
        <fullName evidence="2">SAM-dependent methyltransferase</fullName>
    </submittedName>
</protein>
<dbReference type="Proteomes" id="UP000399805">
    <property type="component" value="Unassembled WGS sequence"/>
</dbReference>
<dbReference type="Pfam" id="PF08241">
    <property type="entry name" value="Methyltransf_11"/>
    <property type="match status" value="1"/>
</dbReference>
<dbReference type="SUPFAM" id="SSF53335">
    <property type="entry name" value="S-adenosyl-L-methionine-dependent methyltransferases"/>
    <property type="match status" value="1"/>
</dbReference>
<dbReference type="EMBL" id="CABVGP010000002">
    <property type="protein sequence ID" value="VVJ22137.1"/>
    <property type="molecule type" value="Genomic_DNA"/>
</dbReference>
<dbReference type="PANTHER" id="PTHR45036:SF1">
    <property type="entry name" value="METHYLTRANSFERASE LIKE 7A"/>
    <property type="match status" value="1"/>
</dbReference>
<keyword evidence="3" id="KW-1185">Reference proteome</keyword>
<keyword evidence="2" id="KW-0489">Methyltransferase</keyword>
<evidence type="ECO:0000259" key="1">
    <source>
        <dbReference type="Pfam" id="PF08241"/>
    </source>
</evidence>
<dbReference type="PANTHER" id="PTHR45036">
    <property type="entry name" value="METHYLTRANSFERASE LIKE 7B"/>
    <property type="match status" value="1"/>
</dbReference>
<dbReference type="InterPro" id="IPR052356">
    <property type="entry name" value="Thiol_S-MT"/>
</dbReference>
<organism evidence="2 3">
    <name type="scientific">Amycolatopsis camponoti</name>
    <dbReference type="NCBI Taxonomy" id="2606593"/>
    <lineage>
        <taxon>Bacteria</taxon>
        <taxon>Bacillati</taxon>
        <taxon>Actinomycetota</taxon>
        <taxon>Actinomycetes</taxon>
        <taxon>Pseudonocardiales</taxon>
        <taxon>Pseudonocardiaceae</taxon>
        <taxon>Amycolatopsis</taxon>
    </lineage>
</organism>
<accession>A0A6I8M2D9</accession>
<evidence type="ECO:0000313" key="3">
    <source>
        <dbReference type="Proteomes" id="UP000399805"/>
    </source>
</evidence>
<dbReference type="InterPro" id="IPR029063">
    <property type="entry name" value="SAM-dependent_MTases_sf"/>
</dbReference>
<proteinExistence type="predicted"/>
<dbReference type="RefSeq" id="WP_155546934.1">
    <property type="nucleotide sequence ID" value="NZ_CABVGP010000002.1"/>
</dbReference>
<dbReference type="CDD" id="cd02440">
    <property type="entry name" value="AdoMet_MTases"/>
    <property type="match status" value="1"/>
</dbReference>
<evidence type="ECO:0000313" key="2">
    <source>
        <dbReference type="EMBL" id="VVJ22137.1"/>
    </source>
</evidence>
<sequence>MTGGDSVGVRDGFGERFGAALYEPFLRRGERLGLAGRRAELLRRVHGQVVEIGAGTGLNVRHYPLAAEVVLTEPVPAMYRRLEKSVRGRAGMRPVRASADALPMADASVDTVVSTLVLCTVPDVDRVLAELVRVLRPGGRLLFCEHVRAEDPKLARRQARFAGPWAAFAQGCRCDRDTVALVKQRFDIEDLSTAHWRGMPSVVHPLIIGTATPAR</sequence>
<dbReference type="InterPro" id="IPR013216">
    <property type="entry name" value="Methyltransf_11"/>
</dbReference>
<feature type="domain" description="Methyltransferase type 11" evidence="1">
    <location>
        <begin position="50"/>
        <end position="143"/>
    </location>
</feature>
<dbReference type="GO" id="GO:0032259">
    <property type="term" value="P:methylation"/>
    <property type="evidence" value="ECO:0007669"/>
    <property type="project" value="UniProtKB-KW"/>
</dbReference>
<keyword evidence="2" id="KW-0808">Transferase</keyword>
<gene>
    <name evidence="2" type="ORF">AA23TX_07148</name>
</gene>
<dbReference type="AlphaFoldDB" id="A0A6I8M2D9"/>
<dbReference type="GO" id="GO:0008757">
    <property type="term" value="F:S-adenosylmethionine-dependent methyltransferase activity"/>
    <property type="evidence" value="ECO:0007669"/>
    <property type="project" value="InterPro"/>
</dbReference>